<dbReference type="SUPFAM" id="SSF51126">
    <property type="entry name" value="Pectin lyase-like"/>
    <property type="match status" value="1"/>
</dbReference>
<comment type="caution">
    <text evidence="3">The sequence shown here is derived from an EMBL/GenBank/DDBJ whole genome shotgun (WGS) entry which is preliminary data.</text>
</comment>
<feature type="compositionally biased region" description="Polar residues" evidence="1">
    <location>
        <begin position="497"/>
        <end position="518"/>
    </location>
</feature>
<organism evidence="3 4">
    <name type="scientific">Rhodohalobacter sulfatireducens</name>
    <dbReference type="NCBI Taxonomy" id="2911366"/>
    <lineage>
        <taxon>Bacteria</taxon>
        <taxon>Pseudomonadati</taxon>
        <taxon>Balneolota</taxon>
        <taxon>Balneolia</taxon>
        <taxon>Balneolales</taxon>
        <taxon>Balneolaceae</taxon>
        <taxon>Rhodohalobacter</taxon>
    </lineage>
</organism>
<evidence type="ECO:0000313" key="4">
    <source>
        <dbReference type="Proteomes" id="UP001165366"/>
    </source>
</evidence>
<name>A0ABS9KID7_9BACT</name>
<evidence type="ECO:0000256" key="1">
    <source>
        <dbReference type="SAM" id="MobiDB-lite"/>
    </source>
</evidence>
<accession>A0ABS9KID7</accession>
<protein>
    <recommendedName>
        <fullName evidence="5">Right-handed parallel beta-helix repeat-containing protein</fullName>
    </recommendedName>
</protein>
<reference evidence="3" key="1">
    <citation type="submission" date="2022-01" db="EMBL/GenBank/DDBJ databases">
        <authorList>
            <person name="Wang Y."/>
        </authorList>
    </citation>
    <scope>NUCLEOTIDE SEQUENCE</scope>
    <source>
        <strain evidence="3">WB101</strain>
    </source>
</reference>
<feature type="signal peptide" evidence="2">
    <location>
        <begin position="1"/>
        <end position="21"/>
    </location>
</feature>
<keyword evidence="4" id="KW-1185">Reference proteome</keyword>
<feature type="compositionally biased region" description="Acidic residues" evidence="1">
    <location>
        <begin position="521"/>
        <end position="534"/>
    </location>
</feature>
<evidence type="ECO:0000313" key="3">
    <source>
        <dbReference type="EMBL" id="MCG2590608.1"/>
    </source>
</evidence>
<dbReference type="EMBL" id="JAKLWS010000037">
    <property type="protein sequence ID" value="MCG2590608.1"/>
    <property type="molecule type" value="Genomic_DNA"/>
</dbReference>
<reference evidence="3" key="2">
    <citation type="submission" date="2024-05" db="EMBL/GenBank/DDBJ databases">
        <title>Rhodohalobacter halophilus gen. nov., sp. nov., a moderately halophilic member of the family Balneolaceae.</title>
        <authorList>
            <person name="Xia J."/>
        </authorList>
    </citation>
    <scope>NUCLEOTIDE SEQUENCE</scope>
    <source>
        <strain evidence="3">WB101</strain>
    </source>
</reference>
<gene>
    <name evidence="3" type="ORF">L6773_18690</name>
</gene>
<feature type="region of interest" description="Disordered" evidence="1">
    <location>
        <begin position="497"/>
        <end position="534"/>
    </location>
</feature>
<sequence length="534" mass="58658">MKKRRIIHVLSVLIIAGMLLSCSESDIGTSSTSNSLAAENIEGIAAQKSHGDSPQQVFAEFQEMVKKVETMSKADIENLTDEEVLELGEPILKATEGTIKLSDTTLQKLKTPAEEMADQLRSISKKQYNELSDRLQQVIRRYEGDQPKLRNLDASDIKSILLDYADAESGTMQMSATCRSMFNTMGSFVFLYPGDNLNTANSICSAGSTFYVHQGTYYSQKIEDSKDGNEWVGINDPILDGQFSVNKAFKGGMKNNTINGLTLKKYTEYGIHSASSNTTNVYIVYMTFEKIGAGKNGEYFSAIRFDNGEDLSVRHSYFEDVSSGILFTDTDGPLEVLNNEALNSGRNFLQCSDCNGGGIRINGNSMDRTSSTYGSEELEDWISIFESEGLQNDWIQVKNNRARGHSSSMWGSFLILGDSGGKYQEASENIGVSPGQVGIGAAGGQYMKIENNQMFSVQWASSNVAFYSADYSSPAPCSNHEFPASPNPNVAHWKNSSGTLNRSSSDGNCGISNAQIRSNVDEDTSMDEDIWNDW</sequence>
<proteinExistence type="predicted"/>
<dbReference type="Proteomes" id="UP001165366">
    <property type="component" value="Unassembled WGS sequence"/>
</dbReference>
<dbReference type="PROSITE" id="PS51257">
    <property type="entry name" value="PROKAR_LIPOPROTEIN"/>
    <property type="match status" value="1"/>
</dbReference>
<evidence type="ECO:0008006" key="5">
    <source>
        <dbReference type="Google" id="ProtNLM"/>
    </source>
</evidence>
<feature type="chain" id="PRO_5045837925" description="Right-handed parallel beta-helix repeat-containing protein" evidence="2">
    <location>
        <begin position="22"/>
        <end position="534"/>
    </location>
</feature>
<dbReference type="InterPro" id="IPR011050">
    <property type="entry name" value="Pectin_lyase_fold/virulence"/>
</dbReference>
<keyword evidence="2" id="KW-0732">Signal</keyword>
<evidence type="ECO:0000256" key="2">
    <source>
        <dbReference type="SAM" id="SignalP"/>
    </source>
</evidence>